<accession>A0A3P9JJK1</accession>
<feature type="compositionally biased region" description="Low complexity" evidence="1">
    <location>
        <begin position="34"/>
        <end position="59"/>
    </location>
</feature>
<dbReference type="Ensembl" id="ENSORLT00015024556.1">
    <property type="protein sequence ID" value="ENSORLP00015032495.1"/>
    <property type="gene ID" value="ENSORLG00015017347.1"/>
</dbReference>
<sequence>MSVKYFLPVFLSGSASSAGSTGPVGSAGYPGSVESSGSIGSAGSAGSADHLGSAGSSGSVDPAGSAGSPGHLGSAGSSGSVDPAGSAGSPGHLGSAGSSGSVDPAGSAGSPGHLGSAGSSGSVDPAGSAGSPGHLGSAGSVDSAGSAGHPGFAGSPGSVDSAGSSASGAAAVHLSDVSAGQTHLGSDRVDSMFNVNGQKLLNGGGGGVGGGGEGVGAHSQTGSADSLTFSGVLGTFGGGVSHLSHTGGSPPGEMNTGIIDPSSHDYLLGLMGSGLIHHFSTGAYDPGQKTPPTHLDSTGISSGVTEAPFGDKNILDPPAGPGSASLSSGPGQTLPVDQAGPGDSSPGSGPDQTLSNDRLGPDGFSFVSGPDHSLLRPASGSSLSAAGLTSSLDNGAFREQTEEAESADNNGNGRQILLTDTNGAVTDRAATSSDLGSLRTDLTGGAAESVTRLHSPDPASTMEPARDVTATESLLGGLHTESAVGVAHTLSGVSGIYSHTDFITVTADFIGRSTADPTGTPFDSSHPVVTDHTQMAGSVTEQYNPSGQGPEGAENVELEDTC</sequence>
<dbReference type="AlphaFoldDB" id="A0A3P9JJK1"/>
<feature type="region of interest" description="Disordered" evidence="1">
    <location>
        <begin position="282"/>
        <end position="372"/>
    </location>
</feature>
<reference key="1">
    <citation type="journal article" date="2007" name="Nature">
        <title>The medaka draft genome and insights into vertebrate genome evolution.</title>
        <authorList>
            <person name="Kasahara M."/>
            <person name="Naruse K."/>
            <person name="Sasaki S."/>
            <person name="Nakatani Y."/>
            <person name="Qu W."/>
            <person name="Ahsan B."/>
            <person name="Yamada T."/>
            <person name="Nagayasu Y."/>
            <person name="Doi K."/>
            <person name="Kasai Y."/>
            <person name="Jindo T."/>
            <person name="Kobayashi D."/>
            <person name="Shimada A."/>
            <person name="Toyoda A."/>
            <person name="Kuroki Y."/>
            <person name="Fujiyama A."/>
            <person name="Sasaki T."/>
            <person name="Shimizu A."/>
            <person name="Asakawa S."/>
            <person name="Shimizu N."/>
            <person name="Hashimoto S."/>
            <person name="Yang J."/>
            <person name="Lee Y."/>
            <person name="Matsushima K."/>
            <person name="Sugano S."/>
            <person name="Sakaizumi M."/>
            <person name="Narita T."/>
            <person name="Ohishi K."/>
            <person name="Haga S."/>
            <person name="Ohta F."/>
            <person name="Nomoto H."/>
            <person name="Nogata K."/>
            <person name="Morishita T."/>
            <person name="Endo T."/>
            <person name="Shin-I T."/>
            <person name="Takeda H."/>
            <person name="Morishita S."/>
            <person name="Kohara Y."/>
        </authorList>
    </citation>
    <scope>NUCLEOTIDE SEQUENCE [LARGE SCALE GENOMIC DNA]</scope>
    <source>
        <strain>Hd-rR</strain>
    </source>
</reference>
<reference evidence="2 3" key="2">
    <citation type="submission" date="2017-04" db="EMBL/GenBank/DDBJ databases">
        <title>CpG methylation of centromeres and impact of large insertions on vertebrate speciation.</title>
        <authorList>
            <person name="Ichikawa K."/>
            <person name="Yoshimura J."/>
            <person name="Morishita S."/>
        </authorList>
    </citation>
    <scope>NUCLEOTIDE SEQUENCE</scope>
    <source>
        <strain evidence="2 3">HSOK</strain>
    </source>
</reference>
<proteinExistence type="predicted"/>
<feature type="compositionally biased region" description="Polar residues" evidence="1">
    <location>
        <begin position="295"/>
        <end position="304"/>
    </location>
</feature>
<evidence type="ECO:0000313" key="2">
    <source>
        <dbReference type="Ensembl" id="ENSORLP00015032495.1"/>
    </source>
</evidence>
<reference evidence="2" key="3">
    <citation type="submission" date="2025-08" db="UniProtKB">
        <authorList>
            <consortium name="Ensembl"/>
        </authorList>
    </citation>
    <scope>IDENTIFICATION</scope>
    <source>
        <strain evidence="2">HSOK</strain>
    </source>
</reference>
<protein>
    <submittedName>
        <fullName evidence="2">Uncharacterized protein</fullName>
    </submittedName>
</protein>
<feature type="compositionally biased region" description="Low complexity" evidence="1">
    <location>
        <begin position="321"/>
        <end position="331"/>
    </location>
</feature>
<feature type="compositionally biased region" description="Low complexity" evidence="1">
    <location>
        <begin position="137"/>
        <end position="165"/>
    </location>
</feature>
<reference evidence="2" key="4">
    <citation type="submission" date="2025-09" db="UniProtKB">
        <authorList>
            <consortium name="Ensembl"/>
        </authorList>
    </citation>
    <scope>IDENTIFICATION</scope>
    <source>
        <strain evidence="2">HSOK</strain>
    </source>
</reference>
<feature type="region of interest" description="Disordered" evidence="1">
    <location>
        <begin position="34"/>
        <end position="165"/>
    </location>
</feature>
<evidence type="ECO:0000256" key="1">
    <source>
        <dbReference type="SAM" id="MobiDB-lite"/>
    </source>
</evidence>
<feature type="compositionally biased region" description="Low complexity" evidence="1">
    <location>
        <begin position="340"/>
        <end position="351"/>
    </location>
</feature>
<dbReference type="Proteomes" id="UP000265200">
    <property type="component" value="Chromosome 11"/>
</dbReference>
<name>A0A3P9JJK1_ORYLA</name>
<organism evidence="2 3">
    <name type="scientific">Oryzias latipes</name>
    <name type="common">Japanese rice fish</name>
    <name type="synonym">Japanese killifish</name>
    <dbReference type="NCBI Taxonomy" id="8090"/>
    <lineage>
        <taxon>Eukaryota</taxon>
        <taxon>Metazoa</taxon>
        <taxon>Chordata</taxon>
        <taxon>Craniata</taxon>
        <taxon>Vertebrata</taxon>
        <taxon>Euteleostomi</taxon>
        <taxon>Actinopterygii</taxon>
        <taxon>Neopterygii</taxon>
        <taxon>Teleostei</taxon>
        <taxon>Neoteleostei</taxon>
        <taxon>Acanthomorphata</taxon>
        <taxon>Ovalentaria</taxon>
        <taxon>Atherinomorphae</taxon>
        <taxon>Beloniformes</taxon>
        <taxon>Adrianichthyidae</taxon>
        <taxon>Oryziinae</taxon>
        <taxon>Oryzias</taxon>
    </lineage>
</organism>
<evidence type="ECO:0000313" key="3">
    <source>
        <dbReference type="Proteomes" id="UP000265200"/>
    </source>
</evidence>
<feature type="region of interest" description="Disordered" evidence="1">
    <location>
        <begin position="539"/>
        <end position="562"/>
    </location>
</feature>